<evidence type="ECO:0008006" key="6">
    <source>
        <dbReference type="Google" id="ProtNLM"/>
    </source>
</evidence>
<comment type="caution">
    <text evidence="4">The sequence shown here is derived from an EMBL/GenBank/DDBJ whole genome shotgun (WGS) entry which is preliminary data.</text>
</comment>
<evidence type="ECO:0000313" key="4">
    <source>
        <dbReference type="EMBL" id="CAE8608132.1"/>
    </source>
</evidence>
<dbReference type="InterPro" id="IPR038152">
    <property type="entry name" value="Carbam_trans_C_sf"/>
</dbReference>
<comment type="similarity">
    <text evidence="1">Belongs to the NodU/CmcH family.</text>
</comment>
<feature type="domain" description="Carbamoyltransferase" evidence="2">
    <location>
        <begin position="23"/>
        <end position="100"/>
    </location>
</feature>
<keyword evidence="5" id="KW-1185">Reference proteome</keyword>
<accession>A0A813F1H7</accession>
<gene>
    <name evidence="4" type="ORF">PGLA1383_LOCUS26014</name>
</gene>
<reference evidence="4" key="1">
    <citation type="submission" date="2021-02" db="EMBL/GenBank/DDBJ databases">
        <authorList>
            <person name="Dougan E. K."/>
            <person name="Rhodes N."/>
            <person name="Thang M."/>
            <person name="Chan C."/>
        </authorList>
    </citation>
    <scope>NUCLEOTIDE SEQUENCE</scope>
</reference>
<name>A0A813F1H7_POLGL</name>
<feature type="non-terminal residue" evidence="4">
    <location>
        <position position="1"/>
    </location>
</feature>
<dbReference type="EMBL" id="CAJNNV010022473">
    <property type="protein sequence ID" value="CAE8608132.1"/>
    <property type="molecule type" value="Genomic_DNA"/>
</dbReference>
<sequence length="335" mass="36592">YLSSLEGGPSTRRDIASFRLCQDLKPHRPEDVAAGLQAFTENLLLEYLDRNSFTRPLMCFAGGVFANVRLNMRIRTELPGVRQVFVYPNMGDAGLCAGAAALAVREVGALHISCPRGSVFLGPHFAADELRQSLGKEYQSAVELQNENEFAEAVAVHLHAGRVVGCFYGAMEFGPRALGHRSLLVRATDPDISASLNTRLHRTDFMPFAPVTLRARASEAYEGWDPTDLEAGLYMSMCYEATPAMRELCPAVVHLDGTARPQVVDERDGLYFKILERYAATSGVHTLINTSFNLHEEPIVCSPKDALAAFRGGACDVLAMFPFLITPAALQIPGT</sequence>
<dbReference type="OrthoDB" id="414294at2759"/>
<dbReference type="Gene3D" id="3.90.870.20">
    <property type="entry name" value="Carbamoyltransferase, C-terminal domain"/>
    <property type="match status" value="1"/>
</dbReference>
<dbReference type="PANTHER" id="PTHR34847">
    <property type="entry name" value="NODULATION PROTEIN U"/>
    <property type="match status" value="1"/>
</dbReference>
<dbReference type="InterPro" id="IPR003696">
    <property type="entry name" value="Carbtransf_dom"/>
</dbReference>
<organism evidence="4 5">
    <name type="scientific">Polarella glacialis</name>
    <name type="common">Dinoflagellate</name>
    <dbReference type="NCBI Taxonomy" id="89957"/>
    <lineage>
        <taxon>Eukaryota</taxon>
        <taxon>Sar</taxon>
        <taxon>Alveolata</taxon>
        <taxon>Dinophyceae</taxon>
        <taxon>Suessiales</taxon>
        <taxon>Suessiaceae</taxon>
        <taxon>Polarella</taxon>
    </lineage>
</organism>
<evidence type="ECO:0000259" key="3">
    <source>
        <dbReference type="Pfam" id="PF16861"/>
    </source>
</evidence>
<feature type="domain" description="Carbamoyltransferase C-terminal" evidence="3">
    <location>
        <begin position="157"/>
        <end position="325"/>
    </location>
</feature>
<dbReference type="InterPro" id="IPR031730">
    <property type="entry name" value="Carbam_trans_C"/>
</dbReference>
<dbReference type="Proteomes" id="UP000654075">
    <property type="component" value="Unassembled WGS sequence"/>
</dbReference>
<dbReference type="InterPro" id="IPR051338">
    <property type="entry name" value="NodU/CmcH_Carbamoyltrnsfr"/>
</dbReference>
<dbReference type="AlphaFoldDB" id="A0A813F1H7"/>
<evidence type="ECO:0000313" key="5">
    <source>
        <dbReference type="Proteomes" id="UP000654075"/>
    </source>
</evidence>
<proteinExistence type="inferred from homology"/>
<protein>
    <recommendedName>
        <fullName evidence="6">Carbamoyltransferase</fullName>
    </recommendedName>
</protein>
<dbReference type="OMA" id="WHEYLEQ"/>
<evidence type="ECO:0000259" key="2">
    <source>
        <dbReference type="Pfam" id="PF02543"/>
    </source>
</evidence>
<dbReference type="Gene3D" id="3.30.420.40">
    <property type="match status" value="1"/>
</dbReference>
<evidence type="ECO:0000256" key="1">
    <source>
        <dbReference type="ARBA" id="ARBA00006129"/>
    </source>
</evidence>
<dbReference type="Pfam" id="PF02543">
    <property type="entry name" value="Carbam_trans_N"/>
    <property type="match status" value="1"/>
</dbReference>
<dbReference type="GO" id="GO:0003824">
    <property type="term" value="F:catalytic activity"/>
    <property type="evidence" value="ECO:0007669"/>
    <property type="project" value="InterPro"/>
</dbReference>
<dbReference type="Pfam" id="PF16861">
    <property type="entry name" value="Carbam_trans_C"/>
    <property type="match status" value="1"/>
</dbReference>
<dbReference type="PANTHER" id="PTHR34847:SF1">
    <property type="entry name" value="NODULATION PROTEIN U"/>
    <property type="match status" value="1"/>
</dbReference>